<feature type="region of interest" description="Disordered" evidence="1">
    <location>
        <begin position="31"/>
        <end position="51"/>
    </location>
</feature>
<evidence type="ECO:0000256" key="1">
    <source>
        <dbReference type="SAM" id="MobiDB-lite"/>
    </source>
</evidence>
<evidence type="ECO:0000313" key="3">
    <source>
        <dbReference type="Proteomes" id="UP000037035"/>
    </source>
</evidence>
<feature type="compositionally biased region" description="Acidic residues" evidence="1">
    <location>
        <begin position="41"/>
        <end position="51"/>
    </location>
</feature>
<proteinExistence type="predicted"/>
<protein>
    <submittedName>
        <fullName evidence="2">Uncharacterized protein</fullName>
    </submittedName>
</protein>
<dbReference type="Proteomes" id="UP000037035">
    <property type="component" value="Unassembled WGS sequence"/>
</dbReference>
<organism evidence="2 3">
    <name type="scientific">Puccinia sorghi</name>
    <dbReference type="NCBI Taxonomy" id="27349"/>
    <lineage>
        <taxon>Eukaryota</taxon>
        <taxon>Fungi</taxon>
        <taxon>Dikarya</taxon>
        <taxon>Basidiomycota</taxon>
        <taxon>Pucciniomycotina</taxon>
        <taxon>Pucciniomycetes</taxon>
        <taxon>Pucciniales</taxon>
        <taxon>Pucciniaceae</taxon>
        <taxon>Puccinia</taxon>
    </lineage>
</organism>
<name>A0A0L6UBC1_9BASI</name>
<evidence type="ECO:0000313" key="2">
    <source>
        <dbReference type="EMBL" id="KNZ45826.1"/>
    </source>
</evidence>
<gene>
    <name evidence="2" type="ORF">VP01_7777g2</name>
</gene>
<sequence length="51" mass="5448">MALVVNAGLKKLVLEAPPPPKLMKAFLGSVSNSNNLKPITEEDEDVVDEEG</sequence>
<keyword evidence="3" id="KW-1185">Reference proteome</keyword>
<dbReference type="EMBL" id="LAVV01013246">
    <property type="protein sequence ID" value="KNZ45826.1"/>
    <property type="molecule type" value="Genomic_DNA"/>
</dbReference>
<reference evidence="2 3" key="1">
    <citation type="submission" date="2015-08" db="EMBL/GenBank/DDBJ databases">
        <title>Next Generation Sequencing and Analysis of the Genome of Puccinia sorghi L Schw, the Causal Agent of Maize Common Rust.</title>
        <authorList>
            <person name="Rochi L."/>
            <person name="Burguener G."/>
            <person name="Darino M."/>
            <person name="Turjanski A."/>
            <person name="Kreff E."/>
            <person name="Dieguez M.J."/>
            <person name="Sacco F."/>
        </authorList>
    </citation>
    <scope>NUCLEOTIDE SEQUENCE [LARGE SCALE GENOMIC DNA]</scope>
    <source>
        <strain evidence="2 3">RO10H11247</strain>
    </source>
</reference>
<accession>A0A0L6UBC1</accession>
<dbReference type="AlphaFoldDB" id="A0A0L6UBC1"/>
<comment type="caution">
    <text evidence="2">The sequence shown here is derived from an EMBL/GenBank/DDBJ whole genome shotgun (WGS) entry which is preliminary data.</text>
</comment>
<dbReference type="VEuPathDB" id="FungiDB:VP01_7777g2"/>
<dbReference type="OrthoDB" id="10542108at2759"/>